<sequence>MSTGDFIVARRRTPLPELPLVGGVEPACGPNGEEGVPRATERRPGNWGCFAKVRLRADGDYELEYCDPSSAERCSTVTPSLDKVVAAMTEWSASEVAWREDFQGSQIGPA</sequence>
<protein>
    <submittedName>
        <fullName evidence="1">Uncharacterized protein</fullName>
    </submittedName>
</protein>
<organism evidence="1 2">
    <name type="scientific">Catenulispora subtropica</name>
    <dbReference type="NCBI Taxonomy" id="450798"/>
    <lineage>
        <taxon>Bacteria</taxon>
        <taxon>Bacillati</taxon>
        <taxon>Actinomycetota</taxon>
        <taxon>Actinomycetes</taxon>
        <taxon>Catenulisporales</taxon>
        <taxon>Catenulisporaceae</taxon>
        <taxon>Catenulispora</taxon>
    </lineage>
</organism>
<dbReference type="Proteomes" id="UP001499854">
    <property type="component" value="Unassembled WGS sequence"/>
</dbReference>
<accession>A0ABN2RCK7</accession>
<comment type="caution">
    <text evidence="1">The sequence shown here is derived from an EMBL/GenBank/DDBJ whole genome shotgun (WGS) entry which is preliminary data.</text>
</comment>
<dbReference type="EMBL" id="BAAAQM010000012">
    <property type="protein sequence ID" value="GAA1966951.1"/>
    <property type="molecule type" value="Genomic_DNA"/>
</dbReference>
<evidence type="ECO:0000313" key="2">
    <source>
        <dbReference type="Proteomes" id="UP001499854"/>
    </source>
</evidence>
<gene>
    <name evidence="1" type="ORF">GCM10009838_26120</name>
</gene>
<name>A0ABN2RCK7_9ACTN</name>
<evidence type="ECO:0000313" key="1">
    <source>
        <dbReference type="EMBL" id="GAA1966951.1"/>
    </source>
</evidence>
<proteinExistence type="predicted"/>
<dbReference type="RefSeq" id="WP_344657239.1">
    <property type="nucleotide sequence ID" value="NZ_BAAAQM010000012.1"/>
</dbReference>
<reference evidence="1 2" key="1">
    <citation type="journal article" date="2019" name="Int. J. Syst. Evol. Microbiol.">
        <title>The Global Catalogue of Microorganisms (GCM) 10K type strain sequencing project: providing services to taxonomists for standard genome sequencing and annotation.</title>
        <authorList>
            <consortium name="The Broad Institute Genomics Platform"/>
            <consortium name="The Broad Institute Genome Sequencing Center for Infectious Disease"/>
            <person name="Wu L."/>
            <person name="Ma J."/>
        </authorList>
    </citation>
    <scope>NUCLEOTIDE SEQUENCE [LARGE SCALE GENOMIC DNA]</scope>
    <source>
        <strain evidence="1 2">JCM 16013</strain>
    </source>
</reference>
<keyword evidence="2" id="KW-1185">Reference proteome</keyword>